<evidence type="ECO:0000313" key="2">
    <source>
        <dbReference type="EMBL" id="VEL14764.1"/>
    </source>
</evidence>
<keyword evidence="3" id="KW-1185">Reference proteome</keyword>
<organism evidence="2 3">
    <name type="scientific">Protopolystoma xenopodis</name>
    <dbReference type="NCBI Taxonomy" id="117903"/>
    <lineage>
        <taxon>Eukaryota</taxon>
        <taxon>Metazoa</taxon>
        <taxon>Spiralia</taxon>
        <taxon>Lophotrochozoa</taxon>
        <taxon>Platyhelminthes</taxon>
        <taxon>Monogenea</taxon>
        <taxon>Polyopisthocotylea</taxon>
        <taxon>Polystomatidea</taxon>
        <taxon>Polystomatidae</taxon>
        <taxon>Protopolystoma</taxon>
    </lineage>
</organism>
<evidence type="ECO:0000256" key="1">
    <source>
        <dbReference type="SAM" id="SignalP"/>
    </source>
</evidence>
<dbReference type="EMBL" id="CAAALY010022289">
    <property type="protein sequence ID" value="VEL14764.1"/>
    <property type="molecule type" value="Genomic_DNA"/>
</dbReference>
<reference evidence="2" key="1">
    <citation type="submission" date="2018-11" db="EMBL/GenBank/DDBJ databases">
        <authorList>
            <consortium name="Pathogen Informatics"/>
        </authorList>
    </citation>
    <scope>NUCLEOTIDE SEQUENCE</scope>
</reference>
<dbReference type="Proteomes" id="UP000784294">
    <property type="component" value="Unassembled WGS sequence"/>
</dbReference>
<feature type="chain" id="PRO_5018725837" description="Bicarbonate transporter-like transmembrane domain-containing protein" evidence="1">
    <location>
        <begin position="24"/>
        <end position="80"/>
    </location>
</feature>
<name>A0A3S4ZLR6_9PLAT</name>
<evidence type="ECO:0008006" key="4">
    <source>
        <dbReference type="Google" id="ProtNLM"/>
    </source>
</evidence>
<keyword evidence="1" id="KW-0732">Signal</keyword>
<accession>A0A3S4ZLR6</accession>
<sequence>MCPFGVIIPAACLALIPFELTDPALVSTQDLPHGPIGPFPIFLLDPLLLVPAPGYFYSSCYLSDPLWHVQSRLIFRSPRL</sequence>
<proteinExistence type="predicted"/>
<protein>
    <recommendedName>
        <fullName evidence="4">Bicarbonate transporter-like transmembrane domain-containing protein</fullName>
    </recommendedName>
</protein>
<evidence type="ECO:0000313" key="3">
    <source>
        <dbReference type="Proteomes" id="UP000784294"/>
    </source>
</evidence>
<comment type="caution">
    <text evidence="2">The sequence shown here is derived from an EMBL/GenBank/DDBJ whole genome shotgun (WGS) entry which is preliminary data.</text>
</comment>
<feature type="signal peptide" evidence="1">
    <location>
        <begin position="1"/>
        <end position="23"/>
    </location>
</feature>
<gene>
    <name evidence="2" type="ORF">PXEA_LOCUS8204</name>
</gene>
<dbReference type="AlphaFoldDB" id="A0A3S4ZLR6"/>